<dbReference type="HAMAP" id="MF_01161">
    <property type="entry name" value="tRNA_Ile_lys_synt"/>
    <property type="match status" value="1"/>
</dbReference>
<dbReference type="GO" id="GO:0009507">
    <property type="term" value="C:chloroplast"/>
    <property type="evidence" value="ECO:0007669"/>
    <property type="project" value="UniProtKB-SubCell"/>
</dbReference>
<evidence type="ECO:0000313" key="8">
    <source>
        <dbReference type="EMBL" id="ARW62842.1"/>
    </source>
</evidence>
<dbReference type="Pfam" id="PF01171">
    <property type="entry name" value="ATP_bind_3"/>
    <property type="match status" value="1"/>
</dbReference>
<comment type="domain">
    <text evidence="6">The N-terminal region contains the highly conserved SGGXDS motif, predicted to be a P-loop motif involved in ATP binding.</text>
</comment>
<dbReference type="RefSeq" id="YP_009394280.1">
    <property type="nucleotide sequence ID" value="NC_035272.1"/>
</dbReference>
<accession>A0A1Z1MAC8</accession>
<dbReference type="InterPro" id="IPR014729">
    <property type="entry name" value="Rossmann-like_a/b/a_fold"/>
</dbReference>
<keyword evidence="8" id="KW-0150">Chloroplast</keyword>
<dbReference type="GO" id="GO:0006400">
    <property type="term" value="P:tRNA modification"/>
    <property type="evidence" value="ECO:0007669"/>
    <property type="project" value="UniProtKB-UniRule"/>
</dbReference>
<dbReference type="AlphaFoldDB" id="A0A1Z1MAC8"/>
<evidence type="ECO:0000256" key="5">
    <source>
        <dbReference type="ARBA" id="ARBA00048539"/>
    </source>
</evidence>
<dbReference type="Gene3D" id="3.40.50.620">
    <property type="entry name" value="HUPs"/>
    <property type="match status" value="1"/>
</dbReference>
<gene>
    <name evidence="6 8" type="primary">tilS</name>
</gene>
<evidence type="ECO:0000256" key="1">
    <source>
        <dbReference type="ARBA" id="ARBA00022598"/>
    </source>
</evidence>
<comment type="function">
    <text evidence="6">Ligates lysine onto the cytidine present at position 34 of the AUA codon-specific tRNA(Ile) that contains the anticodon CAU, in an ATP-dependent manner. Cytidine is converted to lysidine, thus changing the amino acid specificity of the tRNA from methionine to isoleucine.</text>
</comment>
<dbReference type="InterPro" id="IPR012094">
    <property type="entry name" value="tRNA_Ile_lys_synt"/>
</dbReference>
<protein>
    <recommendedName>
        <fullName evidence="6">tRNA(Ile)-lysidine synthase, chloroplastic</fullName>
        <ecNumber evidence="6">6.3.4.19</ecNumber>
    </recommendedName>
    <alternativeName>
        <fullName evidence="6">tRNA(Ile)-2-lysyl-cytidine synthase</fullName>
    </alternativeName>
    <alternativeName>
        <fullName evidence="6">tRNA(Ile)-lysidine synthetase</fullName>
    </alternativeName>
</protein>
<dbReference type="InterPro" id="IPR011063">
    <property type="entry name" value="TilS/TtcA_N"/>
</dbReference>
<name>A0A1Z1MAC8_9FLOR</name>
<evidence type="ECO:0000256" key="6">
    <source>
        <dbReference type="HAMAP-Rule" id="MF_01161"/>
    </source>
</evidence>
<dbReference type="InterPro" id="IPR012795">
    <property type="entry name" value="tRNA_Ile_lys_synt_N"/>
</dbReference>
<reference evidence="8" key="1">
    <citation type="journal article" date="2017" name="J. Phycol.">
        <title>Analysis of chloroplast genomes and a supermatrix inform reclassification of the Rhodomelaceae (Rhodophyta).</title>
        <authorList>
            <person name="Diaz-Tapia P."/>
            <person name="Maggs C.A."/>
            <person name="West J.A."/>
            <person name="Verbruggen H."/>
        </authorList>
    </citation>
    <scope>NUCLEOTIDE SEQUENCE</scope>
    <source>
        <strain evidence="8">PD516</strain>
    </source>
</reference>
<dbReference type="EMBL" id="MF101425">
    <property type="protein sequence ID" value="ARW62842.1"/>
    <property type="molecule type" value="Genomic_DNA"/>
</dbReference>
<dbReference type="NCBIfam" id="TIGR02432">
    <property type="entry name" value="lysidine_TilS_N"/>
    <property type="match status" value="1"/>
</dbReference>
<keyword evidence="8" id="KW-0934">Plastid</keyword>
<dbReference type="EC" id="6.3.4.19" evidence="6"/>
<dbReference type="PANTHER" id="PTHR43033">
    <property type="entry name" value="TRNA(ILE)-LYSIDINE SYNTHASE-RELATED"/>
    <property type="match status" value="1"/>
</dbReference>
<feature type="binding site" evidence="6">
    <location>
        <begin position="30"/>
        <end position="35"/>
    </location>
    <ligand>
        <name>ATP</name>
        <dbReference type="ChEBI" id="CHEBI:30616"/>
    </ligand>
</feature>
<dbReference type="GeneID" id="33356116"/>
<dbReference type="CDD" id="cd01992">
    <property type="entry name" value="TilS_N"/>
    <property type="match status" value="1"/>
</dbReference>
<evidence type="ECO:0000256" key="2">
    <source>
        <dbReference type="ARBA" id="ARBA00022694"/>
    </source>
</evidence>
<dbReference type="SUPFAM" id="SSF52402">
    <property type="entry name" value="Adenine nucleotide alpha hydrolases-like"/>
    <property type="match status" value="1"/>
</dbReference>
<keyword evidence="1 6" id="KW-0436">Ligase</keyword>
<comment type="catalytic activity">
    <reaction evidence="5 6">
        <text>cytidine(34) in tRNA(Ile2) + L-lysine + ATP = lysidine(34) in tRNA(Ile2) + AMP + diphosphate + H(+)</text>
        <dbReference type="Rhea" id="RHEA:43744"/>
        <dbReference type="Rhea" id="RHEA-COMP:10625"/>
        <dbReference type="Rhea" id="RHEA-COMP:10670"/>
        <dbReference type="ChEBI" id="CHEBI:15378"/>
        <dbReference type="ChEBI" id="CHEBI:30616"/>
        <dbReference type="ChEBI" id="CHEBI:32551"/>
        <dbReference type="ChEBI" id="CHEBI:33019"/>
        <dbReference type="ChEBI" id="CHEBI:82748"/>
        <dbReference type="ChEBI" id="CHEBI:83665"/>
        <dbReference type="ChEBI" id="CHEBI:456215"/>
        <dbReference type="EC" id="6.3.4.19"/>
    </reaction>
</comment>
<keyword evidence="3 6" id="KW-0547">Nucleotide-binding</keyword>
<geneLocation type="chloroplast" evidence="8"/>
<comment type="similarity">
    <text evidence="6">Belongs to the tRNA(Ile)-lysidine synthase family.</text>
</comment>
<sequence length="327" mass="39315">MPYNLTKLLDKLIKNFIEKQNINSILVAVSGGQDSILLISILNNIRNNFNHKIKISYIYIDHQWKYSSKLQIKHLTNYIKSKNSNITIYQINQATKSENNCREKRYHIIYNHAIKYKYNLVITGHNSSDKVETFFQNISRKSGIEGLSSPTIHSNISYNFFLLRPLLNINKEEIHRLCKKLNLPIWSDNTNYIYKIHRNRIRYELLPYIRNFFNTKIENNLIYSIKNHYYENEYIKQNATKLYLQCKHNFKIAINYRKLSKQHLILQIKSLQIFYINNLKINLHHETIKKIINMTSKQLNKRIIIFEDNNYIHLLNQKWLYVNTKSK</sequence>
<feature type="domain" description="tRNA(Ile)-lysidine/2-thiocytidine synthase N-terminal" evidence="7">
    <location>
        <begin position="25"/>
        <end position="203"/>
    </location>
</feature>
<evidence type="ECO:0000256" key="4">
    <source>
        <dbReference type="ARBA" id="ARBA00022840"/>
    </source>
</evidence>
<keyword evidence="2 6" id="KW-0819">tRNA processing</keyword>
<evidence type="ECO:0000259" key="7">
    <source>
        <dbReference type="Pfam" id="PF01171"/>
    </source>
</evidence>
<dbReference type="PANTHER" id="PTHR43033:SF1">
    <property type="entry name" value="TRNA(ILE)-LYSIDINE SYNTHASE-RELATED"/>
    <property type="match status" value="1"/>
</dbReference>
<evidence type="ECO:0000256" key="3">
    <source>
        <dbReference type="ARBA" id="ARBA00022741"/>
    </source>
</evidence>
<comment type="subcellular location">
    <subcellularLocation>
        <location evidence="6">Plastid</location>
        <location evidence="6">Chloroplast</location>
    </subcellularLocation>
</comment>
<dbReference type="GO" id="GO:0005524">
    <property type="term" value="F:ATP binding"/>
    <property type="evidence" value="ECO:0007669"/>
    <property type="project" value="UniProtKB-UniRule"/>
</dbReference>
<keyword evidence="4 6" id="KW-0067">ATP-binding</keyword>
<proteinExistence type="inferred from homology"/>
<organism evidence="8">
    <name type="scientific">Leptosiphonia brodiei</name>
    <dbReference type="NCBI Taxonomy" id="2608611"/>
    <lineage>
        <taxon>Eukaryota</taxon>
        <taxon>Rhodophyta</taxon>
        <taxon>Florideophyceae</taxon>
        <taxon>Rhodymeniophycidae</taxon>
        <taxon>Ceramiales</taxon>
        <taxon>Rhodomelaceae</taxon>
        <taxon>Polysiphonioideae</taxon>
        <taxon>Leptosiphonia</taxon>
    </lineage>
</organism>
<dbReference type="GO" id="GO:0032267">
    <property type="term" value="F:tRNA(Ile)-lysidine synthase activity"/>
    <property type="evidence" value="ECO:0007669"/>
    <property type="project" value="UniProtKB-EC"/>
</dbReference>